<dbReference type="GO" id="GO:0005615">
    <property type="term" value="C:extracellular space"/>
    <property type="evidence" value="ECO:0007669"/>
    <property type="project" value="TreeGrafter"/>
</dbReference>
<keyword evidence="13" id="KW-0325">Glycoprotein</keyword>
<keyword evidence="8 16" id="KW-1133">Transmembrane helix</keyword>
<keyword evidence="9" id="KW-0297">G-protein coupled receptor</keyword>
<feature type="transmembrane region" description="Helical" evidence="16">
    <location>
        <begin position="358"/>
        <end position="377"/>
    </location>
</feature>
<evidence type="ECO:0000256" key="9">
    <source>
        <dbReference type="ARBA" id="ARBA00023040"/>
    </source>
</evidence>
<dbReference type="SUPFAM" id="SSF63501">
    <property type="entry name" value="Frizzled cysteine-rich domain"/>
    <property type="match status" value="1"/>
</dbReference>
<feature type="disulfide bond" evidence="15">
    <location>
        <begin position="26"/>
        <end position="87"/>
    </location>
</feature>
<evidence type="ECO:0000256" key="16">
    <source>
        <dbReference type="SAM" id="Phobius"/>
    </source>
</evidence>
<dbReference type="Pfam" id="PF01392">
    <property type="entry name" value="Fz"/>
    <property type="match status" value="1"/>
</dbReference>
<evidence type="ECO:0000259" key="18">
    <source>
        <dbReference type="PROSITE" id="PS50038"/>
    </source>
</evidence>
<dbReference type="Gene3D" id="1.10.2000.10">
    <property type="entry name" value="Frizzled cysteine-rich domain"/>
    <property type="match status" value="1"/>
</dbReference>
<evidence type="ECO:0000256" key="17">
    <source>
        <dbReference type="SAM" id="SignalP"/>
    </source>
</evidence>
<feature type="domain" description="G-protein coupled receptors family 2 profile 2" evidence="19">
    <location>
        <begin position="227"/>
        <end position="520"/>
    </location>
</feature>
<keyword evidence="14" id="KW-0807">Transducer</keyword>
<dbReference type="InterPro" id="IPR000539">
    <property type="entry name" value="Frizzled/Smoothened_7TM"/>
</dbReference>
<evidence type="ECO:0000256" key="6">
    <source>
        <dbReference type="ARBA" id="ARBA00022692"/>
    </source>
</evidence>
<feature type="signal peptide" evidence="17">
    <location>
        <begin position="1"/>
        <end position="21"/>
    </location>
</feature>
<organism evidence="20 21">
    <name type="scientific">Oedothorax gibbosus</name>
    <dbReference type="NCBI Taxonomy" id="931172"/>
    <lineage>
        <taxon>Eukaryota</taxon>
        <taxon>Metazoa</taxon>
        <taxon>Ecdysozoa</taxon>
        <taxon>Arthropoda</taxon>
        <taxon>Chelicerata</taxon>
        <taxon>Arachnida</taxon>
        <taxon>Araneae</taxon>
        <taxon>Araneomorphae</taxon>
        <taxon>Entelegynae</taxon>
        <taxon>Araneoidea</taxon>
        <taxon>Linyphiidae</taxon>
        <taxon>Erigoninae</taxon>
        <taxon>Oedothorax</taxon>
    </lineage>
</organism>
<evidence type="ECO:0000256" key="10">
    <source>
        <dbReference type="ARBA" id="ARBA00023136"/>
    </source>
</evidence>
<evidence type="ECO:0000256" key="1">
    <source>
        <dbReference type="ARBA" id="ARBA00004141"/>
    </source>
</evidence>
<comment type="similarity">
    <text evidence="2">Belongs to the G-protein coupled receptor Fz/Smo family.</text>
</comment>
<dbReference type="Gene3D" id="1.20.1070.10">
    <property type="entry name" value="Rhodopsin 7-helix transmembrane proteins"/>
    <property type="match status" value="1"/>
</dbReference>
<sequence>MVFKMLGSLCVVVSLIGLVAATDRVCEPIRIDTCHDIGYNVTGMPNLVGHELQQDAHLQLKTFTPLIQYGCSSRLRFFLCSVYVPMCTEKVPTPIGPCRGLCEDIRDRCQPVLQEFGFLWPAGLNCSKFPPQNNDKHMCMDGPDDQKGSDNNLRIRNRNRRPNIVGGRHDIAMSDRKLPYNRGYSQHYGLCKNYRFSEQYYYVNRTQRCASLCSANINFSQENKLFADYWLAAWSGLCFLCTLFNIVVVIAGDYRFRYPEGAIVFISGCYNACSIAYLIRLIVGRYESSCHMDPQHSAALLIQEGFVNANCTIIFVVLYFFKMAMDGWWLVLCITWYLSSKLKWRPESLGRYAHYYHLLAWFVPCLMTIIVLITQVVDADELIGSCYVGNQSTDNLLTYVILPSTFYLGIGVFVLFLFILPAKCAKEDYQNVQTNPLPVRVSENNDAVTSLIGIFMYLYLIPAFCVLGADIYEYINRDTWLAAGSVSRPVVEVFSLKFFMLQIMGVATSFVVGSSDATKRTFQKLSRGILRKKKPVPSYLQVQPAVLTASCRSKRSVSSKTNSETIL</sequence>
<evidence type="ECO:0000256" key="7">
    <source>
        <dbReference type="ARBA" id="ARBA00022729"/>
    </source>
</evidence>
<dbReference type="SMART" id="SM01330">
    <property type="entry name" value="Frizzled"/>
    <property type="match status" value="1"/>
</dbReference>
<keyword evidence="4" id="KW-0217">Developmental protein</keyword>
<keyword evidence="11 15" id="KW-1015">Disulfide bond</keyword>
<dbReference type="GO" id="GO:0060070">
    <property type="term" value="P:canonical Wnt signaling pathway"/>
    <property type="evidence" value="ECO:0007669"/>
    <property type="project" value="TreeGrafter"/>
</dbReference>
<proteinExistence type="inferred from homology"/>
<evidence type="ECO:0000313" key="20">
    <source>
        <dbReference type="EMBL" id="KAG8175341.1"/>
    </source>
</evidence>
<dbReference type="GO" id="GO:0017147">
    <property type="term" value="F:Wnt-protein binding"/>
    <property type="evidence" value="ECO:0007669"/>
    <property type="project" value="TreeGrafter"/>
</dbReference>
<evidence type="ECO:0000256" key="12">
    <source>
        <dbReference type="ARBA" id="ARBA00023170"/>
    </source>
</evidence>
<dbReference type="GO" id="GO:0016020">
    <property type="term" value="C:membrane"/>
    <property type="evidence" value="ECO:0007669"/>
    <property type="project" value="UniProtKB-SubCell"/>
</dbReference>
<gene>
    <name evidence="20" type="ORF">JTE90_015554</name>
</gene>
<comment type="subcellular location">
    <subcellularLocation>
        <location evidence="1">Membrane</location>
        <topology evidence="1">Multi-pass membrane protein</topology>
    </subcellularLocation>
</comment>
<dbReference type="PROSITE" id="PS50038">
    <property type="entry name" value="FZ"/>
    <property type="match status" value="1"/>
</dbReference>
<evidence type="ECO:0000259" key="19">
    <source>
        <dbReference type="PROSITE" id="PS50261"/>
    </source>
</evidence>
<feature type="transmembrane region" description="Helical" evidence="16">
    <location>
        <begin position="397"/>
        <end position="420"/>
    </location>
</feature>
<feature type="transmembrane region" description="Helical" evidence="16">
    <location>
        <begin position="495"/>
        <end position="514"/>
    </location>
</feature>
<feature type="disulfide bond" evidence="15">
    <location>
        <begin position="102"/>
        <end position="126"/>
    </location>
</feature>
<protein>
    <recommendedName>
        <fullName evidence="3">Frizzled-4</fullName>
    </recommendedName>
</protein>
<evidence type="ECO:0000313" key="21">
    <source>
        <dbReference type="Proteomes" id="UP000827092"/>
    </source>
</evidence>
<dbReference type="FunFam" id="1.10.2000.10:FF:000008">
    <property type="entry name" value="Frizzled receptor 4"/>
    <property type="match status" value="1"/>
</dbReference>
<dbReference type="InterPro" id="IPR015526">
    <property type="entry name" value="Frizzled/SFRP"/>
</dbReference>
<keyword evidence="7 17" id="KW-0732">Signal</keyword>
<evidence type="ECO:0000256" key="15">
    <source>
        <dbReference type="PROSITE-ProRule" id="PRU00090"/>
    </source>
</evidence>
<dbReference type="InterPro" id="IPR020067">
    <property type="entry name" value="Frizzled_dom"/>
</dbReference>
<dbReference type="EMBL" id="JAFNEN010001027">
    <property type="protein sequence ID" value="KAG8175341.1"/>
    <property type="molecule type" value="Genomic_DNA"/>
</dbReference>
<keyword evidence="6 16" id="KW-0812">Transmembrane</keyword>
<evidence type="ECO:0000256" key="3">
    <source>
        <dbReference type="ARBA" id="ARBA00018149"/>
    </source>
</evidence>
<dbReference type="SMART" id="SM00063">
    <property type="entry name" value="FRI"/>
    <property type="match status" value="1"/>
</dbReference>
<feature type="disulfide bond" evidence="15">
    <location>
        <begin position="34"/>
        <end position="80"/>
    </location>
</feature>
<evidence type="ECO:0000256" key="14">
    <source>
        <dbReference type="ARBA" id="ARBA00023224"/>
    </source>
</evidence>
<dbReference type="CDD" id="cd07448">
    <property type="entry name" value="CRD_FZ4"/>
    <property type="match status" value="1"/>
</dbReference>
<feature type="disulfide bond" evidence="15">
    <location>
        <begin position="98"/>
        <end position="139"/>
    </location>
</feature>
<feature type="transmembrane region" description="Helical" evidence="16">
    <location>
        <begin position="262"/>
        <end position="283"/>
    </location>
</feature>
<keyword evidence="10 16" id="KW-0472">Membrane</keyword>
<accession>A0AAV6TUQ9</accession>
<evidence type="ECO:0000256" key="8">
    <source>
        <dbReference type="ARBA" id="ARBA00022989"/>
    </source>
</evidence>
<evidence type="ECO:0000256" key="4">
    <source>
        <dbReference type="ARBA" id="ARBA00022473"/>
    </source>
</evidence>
<dbReference type="GO" id="GO:0004930">
    <property type="term" value="F:G protein-coupled receptor activity"/>
    <property type="evidence" value="ECO:0007669"/>
    <property type="project" value="UniProtKB-KW"/>
</dbReference>
<feature type="transmembrane region" description="Helical" evidence="16">
    <location>
        <begin position="454"/>
        <end position="475"/>
    </location>
</feature>
<dbReference type="GO" id="GO:0035567">
    <property type="term" value="P:non-canonical Wnt signaling pathway"/>
    <property type="evidence" value="ECO:0007669"/>
    <property type="project" value="TreeGrafter"/>
</dbReference>
<reference evidence="20 21" key="1">
    <citation type="journal article" date="2022" name="Nat. Ecol. Evol.">
        <title>A masculinizing supergene underlies an exaggerated male reproductive morph in a spider.</title>
        <authorList>
            <person name="Hendrickx F."/>
            <person name="De Corte Z."/>
            <person name="Sonet G."/>
            <person name="Van Belleghem S.M."/>
            <person name="Kostlbacher S."/>
            <person name="Vangestel C."/>
        </authorList>
    </citation>
    <scope>NUCLEOTIDE SEQUENCE [LARGE SCALE GENOMIC DNA]</scope>
    <source>
        <strain evidence="20">W744_W776</strain>
    </source>
</reference>
<comment type="caution">
    <text evidence="20">The sequence shown here is derived from an EMBL/GenBank/DDBJ whole genome shotgun (WGS) entry which is preliminary data.</text>
</comment>
<dbReference type="PROSITE" id="PS50261">
    <property type="entry name" value="G_PROTEIN_RECEP_F2_4"/>
    <property type="match status" value="1"/>
</dbReference>
<dbReference type="Pfam" id="PF01534">
    <property type="entry name" value="Frizzled"/>
    <property type="match status" value="1"/>
</dbReference>
<feature type="transmembrane region" description="Helical" evidence="16">
    <location>
        <begin position="229"/>
        <end position="250"/>
    </location>
</feature>
<evidence type="ECO:0000256" key="11">
    <source>
        <dbReference type="ARBA" id="ARBA00023157"/>
    </source>
</evidence>
<keyword evidence="12" id="KW-0675">Receptor</keyword>
<dbReference type="Proteomes" id="UP000827092">
    <property type="component" value="Unassembled WGS sequence"/>
</dbReference>
<evidence type="ECO:0000256" key="2">
    <source>
        <dbReference type="ARBA" id="ARBA00008077"/>
    </source>
</evidence>
<dbReference type="InterPro" id="IPR017981">
    <property type="entry name" value="GPCR_2-like_7TM"/>
</dbReference>
<dbReference type="InterPro" id="IPR036790">
    <property type="entry name" value="Frizzled_dom_sf"/>
</dbReference>
<evidence type="ECO:0000256" key="13">
    <source>
        <dbReference type="ARBA" id="ARBA00023180"/>
    </source>
</evidence>
<dbReference type="AlphaFoldDB" id="A0AAV6TUQ9"/>
<dbReference type="PANTHER" id="PTHR11309:SF99">
    <property type="entry name" value="FRIZZLED-4"/>
    <property type="match status" value="1"/>
</dbReference>
<feature type="disulfide bond" evidence="15">
    <location>
        <begin position="71"/>
        <end position="109"/>
    </location>
</feature>
<feature type="domain" description="FZ" evidence="18">
    <location>
        <begin position="21"/>
        <end position="142"/>
    </location>
</feature>
<dbReference type="PANTHER" id="PTHR11309">
    <property type="entry name" value="FRIZZLED"/>
    <property type="match status" value="1"/>
</dbReference>
<dbReference type="PRINTS" id="PR00489">
    <property type="entry name" value="FRIZZLED"/>
</dbReference>
<dbReference type="InterPro" id="IPR041765">
    <property type="entry name" value="FZ4_CRD"/>
</dbReference>
<name>A0AAV6TUQ9_9ARAC</name>
<keyword evidence="21" id="KW-1185">Reference proteome</keyword>
<feature type="chain" id="PRO_5043787070" description="Frizzled-4" evidence="17">
    <location>
        <begin position="22"/>
        <end position="567"/>
    </location>
</feature>
<evidence type="ECO:0000256" key="5">
    <source>
        <dbReference type="ARBA" id="ARBA00022687"/>
    </source>
</evidence>
<keyword evidence="5" id="KW-0879">Wnt signaling pathway</keyword>